<dbReference type="SUPFAM" id="SSF51735">
    <property type="entry name" value="NAD(P)-binding Rossmann-fold domains"/>
    <property type="match status" value="1"/>
</dbReference>
<evidence type="ECO:0000313" key="7">
    <source>
        <dbReference type="EMBL" id="KIX00611.1"/>
    </source>
</evidence>
<sequence>MAKPDVEIPSEMLAVQVVKVKRICHCERGTYSTDLYPVCITPAINKIPTPSPAKLGPHDMLLRTAVASLCHTDLMVLDGVFHTPLPITMSLEGTAVVVATGASVTNFKIGDRVMSGIPLHQRGRCEHCNPPDGKDWDQTTNGATVIITDEAFAEFHVVDALTSCHVPDDVSFITAAPLPCAGVTVYRAVLVSEVKEGGWLAIVGAGGGLGHFGVQFAKARDINVIARAMGAHHVLDAREGKAAIVEKVKALTNVNGVEVTVNVSDHPSTAALSAAMTRMHGTVVQAAQPEEIIVPFQDVVLRDVTIKGTMLGGRDLSQEMLDFVVRHHIKDSSFLWP</sequence>
<dbReference type="STRING" id="1442369.A0A0D2IBE6"/>
<dbReference type="InterPro" id="IPR013154">
    <property type="entry name" value="ADH-like_N"/>
</dbReference>
<dbReference type="Gene3D" id="3.40.50.720">
    <property type="entry name" value="NAD(P)-binding Rossmann-like Domain"/>
    <property type="match status" value="1"/>
</dbReference>
<protein>
    <recommendedName>
        <fullName evidence="6">Enoyl reductase (ER) domain-containing protein</fullName>
    </recommendedName>
</protein>
<dbReference type="SUPFAM" id="SSF50129">
    <property type="entry name" value="GroES-like"/>
    <property type="match status" value="1"/>
</dbReference>
<evidence type="ECO:0000256" key="5">
    <source>
        <dbReference type="ARBA" id="ARBA00023002"/>
    </source>
</evidence>
<dbReference type="PANTHER" id="PTHR42940:SF8">
    <property type="entry name" value="VACUOLAR PROTEIN SORTING-ASSOCIATED PROTEIN 11"/>
    <property type="match status" value="1"/>
</dbReference>
<dbReference type="EMBL" id="KN847482">
    <property type="protein sequence ID" value="KIX00611.1"/>
    <property type="molecule type" value="Genomic_DNA"/>
</dbReference>
<evidence type="ECO:0000256" key="4">
    <source>
        <dbReference type="ARBA" id="ARBA00022833"/>
    </source>
</evidence>
<dbReference type="Gene3D" id="3.90.180.10">
    <property type="entry name" value="Medium-chain alcohol dehydrogenases, catalytic domain"/>
    <property type="match status" value="1"/>
</dbReference>
<dbReference type="GO" id="GO:0005737">
    <property type="term" value="C:cytoplasm"/>
    <property type="evidence" value="ECO:0007669"/>
    <property type="project" value="TreeGrafter"/>
</dbReference>
<dbReference type="GO" id="GO:0046872">
    <property type="term" value="F:metal ion binding"/>
    <property type="evidence" value="ECO:0007669"/>
    <property type="project" value="UniProtKB-KW"/>
</dbReference>
<comment type="similarity">
    <text evidence="2">Belongs to the zinc-containing alcohol dehydrogenase family.</text>
</comment>
<keyword evidence="4" id="KW-0862">Zinc</keyword>
<name>A0A0D2IBE6_9EURO</name>
<dbReference type="InterPro" id="IPR013149">
    <property type="entry name" value="ADH-like_C"/>
</dbReference>
<dbReference type="GO" id="GO:0004022">
    <property type="term" value="F:alcohol dehydrogenase (NAD+) activity"/>
    <property type="evidence" value="ECO:0007669"/>
    <property type="project" value="TreeGrafter"/>
</dbReference>
<dbReference type="GeneID" id="25297747"/>
<organism evidence="7 8">
    <name type="scientific">Rhinocladiella mackenziei CBS 650.93</name>
    <dbReference type="NCBI Taxonomy" id="1442369"/>
    <lineage>
        <taxon>Eukaryota</taxon>
        <taxon>Fungi</taxon>
        <taxon>Dikarya</taxon>
        <taxon>Ascomycota</taxon>
        <taxon>Pezizomycotina</taxon>
        <taxon>Eurotiomycetes</taxon>
        <taxon>Chaetothyriomycetidae</taxon>
        <taxon>Chaetothyriales</taxon>
        <taxon>Herpotrichiellaceae</taxon>
        <taxon>Rhinocladiella</taxon>
    </lineage>
</organism>
<proteinExistence type="inferred from homology"/>
<dbReference type="SMART" id="SM00829">
    <property type="entry name" value="PKS_ER"/>
    <property type="match status" value="1"/>
</dbReference>
<dbReference type="AlphaFoldDB" id="A0A0D2IBE6"/>
<dbReference type="InterPro" id="IPR011032">
    <property type="entry name" value="GroES-like_sf"/>
</dbReference>
<evidence type="ECO:0000256" key="1">
    <source>
        <dbReference type="ARBA" id="ARBA00001947"/>
    </source>
</evidence>
<comment type="cofactor">
    <cofactor evidence="1">
        <name>Zn(2+)</name>
        <dbReference type="ChEBI" id="CHEBI:29105"/>
    </cofactor>
</comment>
<evidence type="ECO:0000313" key="8">
    <source>
        <dbReference type="Proteomes" id="UP000053617"/>
    </source>
</evidence>
<keyword evidence="8" id="KW-1185">Reference proteome</keyword>
<reference evidence="7 8" key="1">
    <citation type="submission" date="2015-01" db="EMBL/GenBank/DDBJ databases">
        <title>The Genome Sequence of Rhinocladiella mackenzie CBS 650.93.</title>
        <authorList>
            <consortium name="The Broad Institute Genomics Platform"/>
            <person name="Cuomo C."/>
            <person name="de Hoog S."/>
            <person name="Gorbushina A."/>
            <person name="Stielow B."/>
            <person name="Teixiera M."/>
            <person name="Abouelleil A."/>
            <person name="Chapman S.B."/>
            <person name="Priest M."/>
            <person name="Young S.K."/>
            <person name="Wortman J."/>
            <person name="Nusbaum C."/>
            <person name="Birren B."/>
        </authorList>
    </citation>
    <scope>NUCLEOTIDE SEQUENCE [LARGE SCALE GENOMIC DNA]</scope>
    <source>
        <strain evidence="7 8">CBS 650.93</strain>
    </source>
</reference>
<accession>A0A0D2IBE6</accession>
<evidence type="ECO:0000256" key="3">
    <source>
        <dbReference type="ARBA" id="ARBA00022723"/>
    </source>
</evidence>
<keyword evidence="3" id="KW-0479">Metal-binding</keyword>
<dbReference type="HOGENOM" id="CLU_026673_20_1_1"/>
<dbReference type="Pfam" id="PF00107">
    <property type="entry name" value="ADH_zinc_N"/>
    <property type="match status" value="1"/>
</dbReference>
<evidence type="ECO:0000259" key="6">
    <source>
        <dbReference type="SMART" id="SM00829"/>
    </source>
</evidence>
<dbReference type="PANTHER" id="PTHR42940">
    <property type="entry name" value="ALCOHOL DEHYDROGENASE 1-RELATED"/>
    <property type="match status" value="1"/>
</dbReference>
<dbReference type="RefSeq" id="XP_013267747.1">
    <property type="nucleotide sequence ID" value="XM_013412293.1"/>
</dbReference>
<dbReference type="VEuPathDB" id="FungiDB:Z518_09676"/>
<dbReference type="InterPro" id="IPR020843">
    <property type="entry name" value="ER"/>
</dbReference>
<feature type="domain" description="Enoyl reductase (ER)" evidence="6">
    <location>
        <begin position="46"/>
        <end position="325"/>
    </location>
</feature>
<gene>
    <name evidence="7" type="ORF">Z518_09676</name>
</gene>
<dbReference type="Pfam" id="PF08240">
    <property type="entry name" value="ADH_N"/>
    <property type="match status" value="1"/>
</dbReference>
<dbReference type="OrthoDB" id="256333at2759"/>
<keyword evidence="5" id="KW-0560">Oxidoreductase</keyword>
<dbReference type="InterPro" id="IPR036291">
    <property type="entry name" value="NAD(P)-bd_dom_sf"/>
</dbReference>
<evidence type="ECO:0000256" key="2">
    <source>
        <dbReference type="ARBA" id="ARBA00008072"/>
    </source>
</evidence>
<dbReference type="Proteomes" id="UP000053617">
    <property type="component" value="Unassembled WGS sequence"/>
</dbReference>